<evidence type="ECO:0000256" key="1">
    <source>
        <dbReference type="SAM" id="MobiDB-lite"/>
    </source>
</evidence>
<protein>
    <submittedName>
        <fullName evidence="2">Uncharacterized protein</fullName>
    </submittedName>
</protein>
<sequence length="77" mass="8484">MDQRFKRMHFSGPLNAANAVSEVQDQIKKIANEPVSEDPVINVTTLQNTHSLWGEHDMEVSAQASTSSSNSDENVLT</sequence>
<organism evidence="2 3">
    <name type="scientific">Macrosiphum euphorbiae</name>
    <name type="common">potato aphid</name>
    <dbReference type="NCBI Taxonomy" id="13131"/>
    <lineage>
        <taxon>Eukaryota</taxon>
        <taxon>Metazoa</taxon>
        <taxon>Ecdysozoa</taxon>
        <taxon>Arthropoda</taxon>
        <taxon>Hexapoda</taxon>
        <taxon>Insecta</taxon>
        <taxon>Pterygota</taxon>
        <taxon>Neoptera</taxon>
        <taxon>Paraneoptera</taxon>
        <taxon>Hemiptera</taxon>
        <taxon>Sternorrhyncha</taxon>
        <taxon>Aphidomorpha</taxon>
        <taxon>Aphidoidea</taxon>
        <taxon>Aphididae</taxon>
        <taxon>Macrosiphini</taxon>
        <taxon>Macrosiphum</taxon>
    </lineage>
</organism>
<dbReference type="AlphaFoldDB" id="A0AAV0Y5U2"/>
<feature type="region of interest" description="Disordered" evidence="1">
    <location>
        <begin position="55"/>
        <end position="77"/>
    </location>
</feature>
<gene>
    <name evidence="2" type="ORF">MEUPH1_LOCUS28373</name>
</gene>
<dbReference type="Proteomes" id="UP001160148">
    <property type="component" value="Unassembled WGS sequence"/>
</dbReference>
<name>A0AAV0Y5U2_9HEMI</name>
<accession>A0AAV0Y5U2</accession>
<comment type="caution">
    <text evidence="2">The sequence shown here is derived from an EMBL/GenBank/DDBJ whole genome shotgun (WGS) entry which is preliminary data.</text>
</comment>
<keyword evidence="3" id="KW-1185">Reference proteome</keyword>
<proteinExistence type="predicted"/>
<evidence type="ECO:0000313" key="3">
    <source>
        <dbReference type="Proteomes" id="UP001160148"/>
    </source>
</evidence>
<reference evidence="2 3" key="1">
    <citation type="submission" date="2023-01" db="EMBL/GenBank/DDBJ databases">
        <authorList>
            <person name="Whitehead M."/>
        </authorList>
    </citation>
    <scope>NUCLEOTIDE SEQUENCE [LARGE SCALE GENOMIC DNA]</scope>
</reference>
<evidence type="ECO:0000313" key="2">
    <source>
        <dbReference type="EMBL" id="CAI6374786.1"/>
    </source>
</evidence>
<dbReference type="EMBL" id="CARXXK010001250">
    <property type="protein sequence ID" value="CAI6374786.1"/>
    <property type="molecule type" value="Genomic_DNA"/>
</dbReference>
<feature type="compositionally biased region" description="Low complexity" evidence="1">
    <location>
        <begin position="61"/>
        <end position="71"/>
    </location>
</feature>